<reference evidence="2 3" key="1">
    <citation type="journal article" date="2015" name="BMC Genomics">
        <title>Insights from the genome of Ophiocordyceps polyrhachis-furcata to pathogenicity and host specificity in insect fungi.</title>
        <authorList>
            <person name="Wichadakul D."/>
            <person name="Kobmoo N."/>
            <person name="Ingsriswang S."/>
            <person name="Tangphatsornruang S."/>
            <person name="Chantasingh D."/>
            <person name="Luangsa-ard J.J."/>
            <person name="Eurwilaichitr L."/>
        </authorList>
    </citation>
    <scope>NUCLEOTIDE SEQUENCE [LARGE SCALE GENOMIC DNA]</scope>
    <source>
        <strain evidence="2 3">BCC 54312</strain>
    </source>
</reference>
<gene>
    <name evidence="2" type="ORF">L249_2894</name>
</gene>
<feature type="compositionally biased region" description="Low complexity" evidence="1">
    <location>
        <begin position="67"/>
        <end position="80"/>
    </location>
</feature>
<dbReference type="AlphaFoldDB" id="A0A367LST3"/>
<dbReference type="OrthoDB" id="5350396at2759"/>
<dbReference type="STRING" id="1330021.A0A367LST3"/>
<dbReference type="Proteomes" id="UP000253664">
    <property type="component" value="Unassembled WGS sequence"/>
</dbReference>
<proteinExistence type="predicted"/>
<dbReference type="EMBL" id="LKCN02000001">
    <property type="protein sequence ID" value="RCI17410.1"/>
    <property type="molecule type" value="Genomic_DNA"/>
</dbReference>
<feature type="compositionally biased region" description="Acidic residues" evidence="1">
    <location>
        <begin position="87"/>
        <end position="96"/>
    </location>
</feature>
<feature type="compositionally biased region" description="Low complexity" evidence="1">
    <location>
        <begin position="35"/>
        <end position="46"/>
    </location>
</feature>
<name>A0A367LST3_9HYPO</name>
<comment type="caution">
    <text evidence="2">The sequence shown here is derived from an EMBL/GenBank/DDBJ whole genome shotgun (WGS) entry which is preliminary data.</text>
</comment>
<evidence type="ECO:0000256" key="1">
    <source>
        <dbReference type="SAM" id="MobiDB-lite"/>
    </source>
</evidence>
<keyword evidence="3" id="KW-1185">Reference proteome</keyword>
<sequence length="641" mass="70624">KIPRLFPAMASPRQAGKTASRPQNGNIMSFFKPISQSQTQTNQSRSFNKPPIFSSTPLSPAPPSSLPPSSTSTPSKPAASEIPASDESGDDSDDSLQDLSTLMGRRPSPAADPKPLKPQYDPYATPRAKRIAVQFESSPVAFMPKLKFDMKSLAEDARREDATTASSIRVKDLAAAADADAKQAAASCDHVASSEAFAEIVKDTGGQDAPKVLRAVQRSDPGLFQQRYCLFTAECSRPASTPPPKDACSGPWRILTQGTLRAKEQYLAAGFPQMAVLKMKTLPDELLQWILDELCVQESVIVRRGYCHVVADCPDEQVARLVTPQRLLELFVRLGARKEQIEKPCVEPIKCEPYQDRDWSALQSFLLLLTAMSRTLSGQAVRYAVKTLLLMSMDSFVLHNPDVFIRFCDAFESLVDAIPSSSWDAFCLETSASLSAAHKNQTVRANALLCLPLSSVRLHDLRRRLAIAFLFDETPAVRNMADHTSMALRDFIDVLDDAGFDITLQTDFSELKSRILILDMAIDDGSAISSHGRGDETTFNQDVDRLAQKLGEIWRRINDSGMKLARTEAKSVVEWVQQRLLHSVRTRKRVKRSVFDLSSQEEGAYDLQRQQQYMSNFLRKVATQTGGGGSGTVSGVMDGNA</sequence>
<feature type="non-terminal residue" evidence="2">
    <location>
        <position position="1"/>
    </location>
</feature>
<feature type="region of interest" description="Disordered" evidence="1">
    <location>
        <begin position="1"/>
        <end position="122"/>
    </location>
</feature>
<accession>A0A367LST3</accession>
<evidence type="ECO:0000313" key="2">
    <source>
        <dbReference type="EMBL" id="RCI17410.1"/>
    </source>
</evidence>
<protein>
    <submittedName>
        <fullName evidence="2">Uncharacterized protein</fullName>
    </submittedName>
</protein>
<evidence type="ECO:0000313" key="3">
    <source>
        <dbReference type="Proteomes" id="UP000253664"/>
    </source>
</evidence>
<organism evidence="2 3">
    <name type="scientific">Ophiocordyceps polyrhachis-furcata BCC 54312</name>
    <dbReference type="NCBI Taxonomy" id="1330021"/>
    <lineage>
        <taxon>Eukaryota</taxon>
        <taxon>Fungi</taxon>
        <taxon>Dikarya</taxon>
        <taxon>Ascomycota</taxon>
        <taxon>Pezizomycotina</taxon>
        <taxon>Sordariomycetes</taxon>
        <taxon>Hypocreomycetidae</taxon>
        <taxon>Hypocreales</taxon>
        <taxon>Ophiocordycipitaceae</taxon>
        <taxon>Ophiocordyceps</taxon>
    </lineage>
</organism>